<evidence type="ECO:0000256" key="2">
    <source>
        <dbReference type="ARBA" id="ARBA00022679"/>
    </source>
</evidence>
<reference evidence="6 7" key="1">
    <citation type="submission" date="2018-06" db="EMBL/GenBank/DDBJ databases">
        <authorList>
            <consortium name="Pathogen Informatics"/>
            <person name="Doyle S."/>
        </authorList>
    </citation>
    <scope>NUCLEOTIDE SEQUENCE [LARGE SCALE GENOMIC DNA]</scope>
    <source>
        <strain evidence="6 7">NCTC13093</strain>
    </source>
</reference>
<comment type="similarity">
    <text evidence="1">Belongs to the FGGY kinase family.</text>
</comment>
<proteinExistence type="inferred from homology"/>
<accession>A0A2X0V7S8</accession>
<dbReference type="EMBL" id="UAPV01000001">
    <property type="protein sequence ID" value="SPT69903.1"/>
    <property type="molecule type" value="Genomic_DNA"/>
</dbReference>
<dbReference type="InterPro" id="IPR050406">
    <property type="entry name" value="FGGY_Carb_Kinase"/>
</dbReference>
<evidence type="ECO:0000259" key="4">
    <source>
        <dbReference type="Pfam" id="PF00370"/>
    </source>
</evidence>
<keyword evidence="3 6" id="KW-0418">Kinase</keyword>
<dbReference type="PANTHER" id="PTHR43095:SF5">
    <property type="entry name" value="XYLULOSE KINASE"/>
    <property type="match status" value="1"/>
</dbReference>
<evidence type="ECO:0000313" key="7">
    <source>
        <dbReference type="Proteomes" id="UP000250086"/>
    </source>
</evidence>
<dbReference type="SUPFAM" id="SSF53067">
    <property type="entry name" value="Actin-like ATPase domain"/>
    <property type="match status" value="2"/>
</dbReference>
<keyword evidence="7" id="KW-1185">Reference proteome</keyword>
<evidence type="ECO:0000256" key="3">
    <source>
        <dbReference type="ARBA" id="ARBA00022777"/>
    </source>
</evidence>
<evidence type="ECO:0000259" key="5">
    <source>
        <dbReference type="Pfam" id="PF02782"/>
    </source>
</evidence>
<evidence type="ECO:0000256" key="1">
    <source>
        <dbReference type="ARBA" id="ARBA00009156"/>
    </source>
</evidence>
<dbReference type="CDD" id="cd07809">
    <property type="entry name" value="ASKHA_NBD_FGGY_BaXK-like"/>
    <property type="match status" value="1"/>
</dbReference>
<name>A0A2X0V7S8_9GAMM</name>
<dbReference type="AlphaFoldDB" id="A0A2X0V7S8"/>
<dbReference type="Gene3D" id="3.30.420.40">
    <property type="match status" value="2"/>
</dbReference>
<gene>
    <name evidence="6" type="ORF">NCTC13093_01294</name>
</gene>
<dbReference type="PANTHER" id="PTHR43095">
    <property type="entry name" value="SUGAR KINASE"/>
    <property type="match status" value="1"/>
</dbReference>
<feature type="domain" description="Carbohydrate kinase FGGY C-terminal" evidence="5">
    <location>
        <begin position="273"/>
        <end position="470"/>
    </location>
</feature>
<dbReference type="GO" id="GO:0005975">
    <property type="term" value="P:carbohydrate metabolic process"/>
    <property type="evidence" value="ECO:0007669"/>
    <property type="project" value="InterPro"/>
</dbReference>
<sequence length="527" mass="58206">MTDKTLDLTKTYLGIECGSTRIKAVLIDSEYNVVATGVHDWENRLENGIWTYSQEDIFAGVKDCYRDLKKNVKEKYGQTITTLGAIGISGMMHGYLAFDKEGRLLTPFRTWRNTNARDASAQLTELFNFNIPERWSISHLYQSILNNDEHVHKLDYICTLSGYIHRILTGNRYQGIGDAVGMFPIDPKTNTYVQKMVDQFDEAVASKNYSWKLLDILPKVMVAGENAGTLTEEGARFLDEDGDLKSGIVLCPPEGDAGTGMVATNSVKVRTGNISAGTSIFAMIVLEKALDKLHREIDMVTTPDGHPVAMAHANNCTSDLNAWVSLFAEFLKLSGHKVDMNEVFSLLYNNALTGDADCGGLLSYGYYSGEFITDLEEGRPLFVRKPDANFNLANFMRSHLYSSLGATKMGMDILIKDENVKLDSLLGHGGLFKTRGVGQQIMADAMNVPVSVMETASEGGPWGIAILASYVINSSGLKLDEFLSQKVFNANKGTTLQPNPEGVKGFEKFMEDYKNGLAIERQSTLSF</sequence>
<dbReference type="Pfam" id="PF02782">
    <property type="entry name" value="FGGY_C"/>
    <property type="match status" value="1"/>
</dbReference>
<evidence type="ECO:0000313" key="6">
    <source>
        <dbReference type="EMBL" id="SPT69903.1"/>
    </source>
</evidence>
<protein>
    <submittedName>
        <fullName evidence="6">Ribulokinase</fullName>
    </submittedName>
</protein>
<organism evidence="6 7">
    <name type="scientific">Anaerobiospirillum thomasii</name>
    <dbReference type="NCBI Taxonomy" id="179995"/>
    <lineage>
        <taxon>Bacteria</taxon>
        <taxon>Pseudomonadati</taxon>
        <taxon>Pseudomonadota</taxon>
        <taxon>Gammaproteobacteria</taxon>
        <taxon>Aeromonadales</taxon>
        <taxon>Succinivibrionaceae</taxon>
        <taxon>Anaerobiospirillum</taxon>
    </lineage>
</organism>
<keyword evidence="2" id="KW-0808">Transferase</keyword>
<dbReference type="Proteomes" id="UP000250086">
    <property type="component" value="Unassembled WGS sequence"/>
</dbReference>
<dbReference type="Pfam" id="PF00370">
    <property type="entry name" value="FGGY_N"/>
    <property type="match status" value="1"/>
</dbReference>
<dbReference type="InterPro" id="IPR043129">
    <property type="entry name" value="ATPase_NBD"/>
</dbReference>
<feature type="domain" description="Carbohydrate kinase FGGY N-terminal" evidence="4">
    <location>
        <begin position="12"/>
        <end position="236"/>
    </location>
</feature>
<dbReference type="RefSeq" id="WP_113744032.1">
    <property type="nucleotide sequence ID" value="NZ_UAPV01000001.1"/>
</dbReference>
<dbReference type="GO" id="GO:0016301">
    <property type="term" value="F:kinase activity"/>
    <property type="evidence" value="ECO:0007669"/>
    <property type="project" value="UniProtKB-KW"/>
</dbReference>
<dbReference type="InterPro" id="IPR018485">
    <property type="entry name" value="FGGY_C"/>
</dbReference>
<dbReference type="InterPro" id="IPR018484">
    <property type="entry name" value="FGGY_N"/>
</dbReference>